<evidence type="ECO:0000313" key="4">
    <source>
        <dbReference type="Proteomes" id="UP000198860"/>
    </source>
</evidence>
<organism evidence="3 4">
    <name type="scientific">Halobacillus aidingensis</name>
    <dbReference type="NCBI Taxonomy" id="240303"/>
    <lineage>
        <taxon>Bacteria</taxon>
        <taxon>Bacillati</taxon>
        <taxon>Bacillota</taxon>
        <taxon>Bacilli</taxon>
        <taxon>Bacillales</taxon>
        <taxon>Bacillaceae</taxon>
        <taxon>Halobacillus</taxon>
    </lineage>
</organism>
<gene>
    <name evidence="3" type="ORF">SAMN05421677_10642</name>
</gene>
<dbReference type="Proteomes" id="UP000198860">
    <property type="component" value="Unassembled WGS sequence"/>
</dbReference>
<proteinExistence type="predicted"/>
<dbReference type="InterPro" id="IPR028098">
    <property type="entry name" value="Glyco_trans_4-like_N"/>
</dbReference>
<evidence type="ECO:0000313" key="3">
    <source>
        <dbReference type="EMBL" id="SDO56167.1"/>
    </source>
</evidence>
<reference evidence="4" key="1">
    <citation type="submission" date="2016-10" db="EMBL/GenBank/DDBJ databases">
        <authorList>
            <person name="Varghese N."/>
            <person name="Submissions S."/>
        </authorList>
    </citation>
    <scope>NUCLEOTIDE SEQUENCE [LARGE SCALE GENOMIC DNA]</scope>
    <source>
        <strain evidence="4">CGMCC 1.3703</strain>
    </source>
</reference>
<protein>
    <submittedName>
        <fullName evidence="3">Glycosyltransferase EpsD</fullName>
    </submittedName>
</protein>
<dbReference type="RefSeq" id="WP_089651930.1">
    <property type="nucleotide sequence ID" value="NZ_FNIZ01000006.1"/>
</dbReference>
<dbReference type="PANTHER" id="PTHR12526:SF630">
    <property type="entry name" value="GLYCOSYLTRANSFERASE"/>
    <property type="match status" value="1"/>
</dbReference>
<evidence type="ECO:0000259" key="1">
    <source>
        <dbReference type="Pfam" id="PF00534"/>
    </source>
</evidence>
<keyword evidence="4" id="KW-1185">Reference proteome</keyword>
<dbReference type="InterPro" id="IPR001296">
    <property type="entry name" value="Glyco_trans_1"/>
</dbReference>
<feature type="domain" description="Glycosyl transferase family 1" evidence="1">
    <location>
        <begin position="185"/>
        <end position="348"/>
    </location>
</feature>
<keyword evidence="3" id="KW-0808">Transferase</keyword>
<dbReference type="AlphaFoldDB" id="A0A1H0KJP2"/>
<dbReference type="SUPFAM" id="SSF53756">
    <property type="entry name" value="UDP-Glycosyltransferase/glycogen phosphorylase"/>
    <property type="match status" value="1"/>
</dbReference>
<dbReference type="Gene3D" id="3.40.50.2000">
    <property type="entry name" value="Glycogen Phosphorylase B"/>
    <property type="match status" value="2"/>
</dbReference>
<dbReference type="EMBL" id="FNIZ01000006">
    <property type="protein sequence ID" value="SDO56167.1"/>
    <property type="molecule type" value="Genomic_DNA"/>
</dbReference>
<dbReference type="GO" id="GO:0016757">
    <property type="term" value="F:glycosyltransferase activity"/>
    <property type="evidence" value="ECO:0007669"/>
    <property type="project" value="InterPro"/>
</dbReference>
<evidence type="ECO:0000259" key="2">
    <source>
        <dbReference type="Pfam" id="PF13477"/>
    </source>
</evidence>
<dbReference type="Pfam" id="PF13477">
    <property type="entry name" value="Glyco_trans_4_2"/>
    <property type="match status" value="1"/>
</dbReference>
<sequence length="373" mass="42869">MKILYVTTISNTVNAFLIPHIKMLINQGHQVDIAFNIVQEVSPELKKLGCEIYDIEFQRSPLKKDNYTAFKKLKRLILREEYDIVHTHTPVASFITRLACRKIQGIKIIYTAHGFHFFKGAPLKNWLIFYPMEWLAAKWTDCLITMNEEDYLSGQKMMRNKKMVLKVPGVGVDLKKFSPHKIEVRNQLRSKYGYKNDEFILVYAGELSFRKHQDLLIDSIYHIKKKIPEVKLLLVGNGPLLEKYEHQVEKLGLNDCVEFLGFRNDINKIMTLSDIAVSSSRHEGLPVNIMEAMATGLPIIATGCRGNIDLVEDGENGFIVEDNDIKGFSNAVEELYLSGKLMNKFSVNSSVKVKEFTINNVLKEMQRIYLSLF</sequence>
<dbReference type="CDD" id="cd03808">
    <property type="entry name" value="GT4_CapM-like"/>
    <property type="match status" value="1"/>
</dbReference>
<dbReference type="Pfam" id="PF00534">
    <property type="entry name" value="Glycos_transf_1"/>
    <property type="match status" value="1"/>
</dbReference>
<dbReference type="PANTHER" id="PTHR12526">
    <property type="entry name" value="GLYCOSYLTRANSFERASE"/>
    <property type="match status" value="1"/>
</dbReference>
<feature type="domain" description="Glycosyltransferase subfamily 4-like N-terminal" evidence="2">
    <location>
        <begin position="2"/>
        <end position="145"/>
    </location>
</feature>
<name>A0A1H0KJP2_HALAD</name>
<dbReference type="STRING" id="240303.SAMN05421677_10642"/>
<dbReference type="OrthoDB" id="9806653at2"/>
<accession>A0A1H0KJP2</accession>